<name>A0ABS8JXY4_9BURK</name>
<keyword evidence="2" id="KW-0732">Signal</keyword>
<organism evidence="3 4">
    <name type="scientific">Paraburkholderia sejongensis</name>
    <dbReference type="NCBI Taxonomy" id="2886946"/>
    <lineage>
        <taxon>Bacteria</taxon>
        <taxon>Pseudomonadati</taxon>
        <taxon>Pseudomonadota</taxon>
        <taxon>Betaproteobacteria</taxon>
        <taxon>Burkholderiales</taxon>
        <taxon>Burkholderiaceae</taxon>
        <taxon>Paraburkholderia</taxon>
    </lineage>
</organism>
<keyword evidence="4" id="KW-1185">Reference proteome</keyword>
<evidence type="ECO:0000313" key="3">
    <source>
        <dbReference type="EMBL" id="MCC8394766.1"/>
    </source>
</evidence>
<evidence type="ECO:0000256" key="1">
    <source>
        <dbReference type="SAM" id="MobiDB-lite"/>
    </source>
</evidence>
<evidence type="ECO:0000256" key="2">
    <source>
        <dbReference type="SAM" id="SignalP"/>
    </source>
</evidence>
<comment type="caution">
    <text evidence="3">The sequence shown here is derived from an EMBL/GenBank/DDBJ whole genome shotgun (WGS) entry which is preliminary data.</text>
</comment>
<dbReference type="Proteomes" id="UP001431019">
    <property type="component" value="Unassembled WGS sequence"/>
</dbReference>
<feature type="compositionally biased region" description="Basic and acidic residues" evidence="1">
    <location>
        <begin position="75"/>
        <end position="84"/>
    </location>
</feature>
<feature type="region of interest" description="Disordered" evidence="1">
    <location>
        <begin position="75"/>
        <end position="103"/>
    </location>
</feature>
<dbReference type="EMBL" id="JAJITD010000009">
    <property type="protein sequence ID" value="MCC8394766.1"/>
    <property type="molecule type" value="Genomic_DNA"/>
</dbReference>
<gene>
    <name evidence="3" type="ORF">LJ656_19415</name>
</gene>
<evidence type="ECO:0008006" key="5">
    <source>
        <dbReference type="Google" id="ProtNLM"/>
    </source>
</evidence>
<sequence length="103" mass="10597">MWRRRLIVGAVALAMLTPMPFAFARGLNDAVGGGLGGVAGAFVGDAVGGRTGGIVGAGVGGAAGALLADELGHDAHHDDWDHRDHGGHHPHGHEHEFEHGHRH</sequence>
<feature type="chain" id="PRO_5047449364" description="Glycine zipper" evidence="2">
    <location>
        <begin position="25"/>
        <end position="103"/>
    </location>
</feature>
<feature type="signal peptide" evidence="2">
    <location>
        <begin position="1"/>
        <end position="24"/>
    </location>
</feature>
<evidence type="ECO:0000313" key="4">
    <source>
        <dbReference type="Proteomes" id="UP001431019"/>
    </source>
</evidence>
<feature type="compositionally biased region" description="Basic and acidic residues" evidence="1">
    <location>
        <begin position="93"/>
        <end position="103"/>
    </location>
</feature>
<protein>
    <recommendedName>
        <fullName evidence="5">Glycine zipper</fullName>
    </recommendedName>
</protein>
<accession>A0ABS8JXY4</accession>
<proteinExistence type="predicted"/>
<reference evidence="3 4" key="1">
    <citation type="submission" date="2021-11" db="EMBL/GenBank/DDBJ databases">
        <authorList>
            <person name="Oh E.-T."/>
            <person name="Kim S.-B."/>
        </authorList>
    </citation>
    <scope>NUCLEOTIDE SEQUENCE [LARGE SCALE GENOMIC DNA]</scope>
    <source>
        <strain evidence="3 4">MMS20-SJTR3</strain>
    </source>
</reference>